<evidence type="ECO:0000313" key="9">
    <source>
        <dbReference type="EMBL" id="MFC4351719.1"/>
    </source>
</evidence>
<feature type="transmembrane region" description="Helical" evidence="8">
    <location>
        <begin position="633"/>
        <end position="655"/>
    </location>
</feature>
<gene>
    <name evidence="9" type="primary">fhuB</name>
    <name evidence="9" type="ORF">ACFOW6_09220</name>
</gene>
<dbReference type="EMBL" id="JBHSCW010000003">
    <property type="protein sequence ID" value="MFC4351719.1"/>
    <property type="molecule type" value="Genomic_DNA"/>
</dbReference>
<dbReference type="RefSeq" id="WP_382422043.1">
    <property type="nucleotide sequence ID" value="NZ_JBHSCW010000003.1"/>
</dbReference>
<reference evidence="10" key="1">
    <citation type="journal article" date="2019" name="Int. J. Syst. Evol. Microbiol.">
        <title>The Global Catalogue of Microorganisms (GCM) 10K type strain sequencing project: providing services to taxonomists for standard genome sequencing and annotation.</title>
        <authorList>
            <consortium name="The Broad Institute Genomics Platform"/>
            <consortium name="The Broad Institute Genome Sequencing Center for Infectious Disease"/>
            <person name="Wu L."/>
            <person name="Ma J."/>
        </authorList>
    </citation>
    <scope>NUCLEOTIDE SEQUENCE [LARGE SCALE GENOMIC DNA]</scope>
    <source>
        <strain evidence="10">CECT 8472</strain>
    </source>
</reference>
<evidence type="ECO:0000256" key="2">
    <source>
        <dbReference type="ARBA" id="ARBA00007935"/>
    </source>
</evidence>
<dbReference type="Gene3D" id="1.10.3470.10">
    <property type="entry name" value="ABC transporter involved in vitamin B12 uptake, BtuC"/>
    <property type="match status" value="2"/>
</dbReference>
<proteinExistence type="inferred from homology"/>
<comment type="subcellular location">
    <subcellularLocation>
        <location evidence="1">Cell membrane</location>
        <topology evidence="1">Multi-pass membrane protein</topology>
    </subcellularLocation>
</comment>
<feature type="transmembrane region" description="Helical" evidence="8">
    <location>
        <begin position="449"/>
        <end position="468"/>
    </location>
</feature>
<evidence type="ECO:0000256" key="8">
    <source>
        <dbReference type="SAM" id="Phobius"/>
    </source>
</evidence>
<comment type="caution">
    <text evidence="9">The sequence shown here is derived from an EMBL/GenBank/DDBJ whole genome shotgun (WGS) entry which is preliminary data.</text>
</comment>
<keyword evidence="10" id="KW-1185">Reference proteome</keyword>
<feature type="transmembrane region" description="Helical" evidence="8">
    <location>
        <begin position="145"/>
        <end position="165"/>
    </location>
</feature>
<keyword evidence="3" id="KW-0813">Transport</keyword>
<evidence type="ECO:0000256" key="6">
    <source>
        <dbReference type="ARBA" id="ARBA00022989"/>
    </source>
</evidence>
<dbReference type="Proteomes" id="UP001595799">
    <property type="component" value="Unassembled WGS sequence"/>
</dbReference>
<dbReference type="PANTHER" id="PTHR30472:SF37">
    <property type="entry name" value="FE(3+) DICITRATE TRANSPORT SYSTEM PERMEASE PROTEIN FECD-RELATED"/>
    <property type="match status" value="1"/>
</dbReference>
<keyword evidence="4" id="KW-1003">Cell membrane</keyword>
<dbReference type="InterPro" id="IPR000522">
    <property type="entry name" value="ABC_transptr_permease_BtuC"/>
</dbReference>
<evidence type="ECO:0000256" key="3">
    <source>
        <dbReference type="ARBA" id="ARBA00022448"/>
    </source>
</evidence>
<keyword evidence="6 8" id="KW-1133">Transmembrane helix</keyword>
<feature type="transmembrane region" description="Helical" evidence="8">
    <location>
        <begin position="12"/>
        <end position="30"/>
    </location>
</feature>
<feature type="transmembrane region" description="Helical" evidence="8">
    <location>
        <begin position="275"/>
        <end position="297"/>
    </location>
</feature>
<dbReference type="Pfam" id="PF01032">
    <property type="entry name" value="FecCD"/>
    <property type="match status" value="2"/>
</dbReference>
<feature type="transmembrane region" description="Helical" evidence="8">
    <location>
        <begin position="610"/>
        <end position="627"/>
    </location>
</feature>
<keyword evidence="5 8" id="KW-0812">Transmembrane</keyword>
<feature type="transmembrane region" description="Helical" evidence="8">
    <location>
        <begin position="230"/>
        <end position="263"/>
    </location>
</feature>
<organism evidence="9 10">
    <name type="scientific">Fodinicurvata halophila</name>
    <dbReference type="NCBI Taxonomy" id="1419723"/>
    <lineage>
        <taxon>Bacteria</taxon>
        <taxon>Pseudomonadati</taxon>
        <taxon>Pseudomonadota</taxon>
        <taxon>Alphaproteobacteria</taxon>
        <taxon>Rhodospirillales</taxon>
        <taxon>Rhodovibrionaceae</taxon>
        <taxon>Fodinicurvata</taxon>
    </lineage>
</organism>
<name>A0ABV8UKY4_9PROT</name>
<feature type="transmembrane region" description="Helical" evidence="8">
    <location>
        <begin position="480"/>
        <end position="501"/>
    </location>
</feature>
<evidence type="ECO:0000256" key="7">
    <source>
        <dbReference type="ARBA" id="ARBA00023136"/>
    </source>
</evidence>
<dbReference type="InterPro" id="IPR037294">
    <property type="entry name" value="ABC_BtuC-like"/>
</dbReference>
<evidence type="ECO:0000313" key="10">
    <source>
        <dbReference type="Proteomes" id="UP001595799"/>
    </source>
</evidence>
<evidence type="ECO:0000256" key="5">
    <source>
        <dbReference type="ARBA" id="ARBA00022692"/>
    </source>
</evidence>
<feature type="transmembrane region" description="Helical" evidence="8">
    <location>
        <begin position="303"/>
        <end position="322"/>
    </location>
</feature>
<feature type="transmembrane region" description="Helical" evidence="8">
    <location>
        <begin position="391"/>
        <end position="411"/>
    </location>
</feature>
<accession>A0ABV8UKY4</accession>
<dbReference type="PANTHER" id="PTHR30472">
    <property type="entry name" value="FERRIC ENTEROBACTIN TRANSPORT SYSTEM PERMEASE PROTEIN"/>
    <property type="match status" value="1"/>
</dbReference>
<comment type="similarity">
    <text evidence="2">Belongs to the binding-protein-dependent transport system permease family. FecCD subfamily.</text>
</comment>
<dbReference type="CDD" id="cd06550">
    <property type="entry name" value="TM_ABC_iron-siderophores_like"/>
    <property type="match status" value="2"/>
</dbReference>
<protein>
    <submittedName>
        <fullName evidence="9">Fe(3+)-hydroxamate ABC transporter permease FhuB</fullName>
    </submittedName>
</protein>
<feature type="transmembrane region" description="Helical" evidence="8">
    <location>
        <begin position="349"/>
        <end position="371"/>
    </location>
</feature>
<feature type="transmembrane region" description="Helical" evidence="8">
    <location>
        <begin position="423"/>
        <end position="443"/>
    </location>
</feature>
<dbReference type="SUPFAM" id="SSF81345">
    <property type="entry name" value="ABC transporter involved in vitamin B12 uptake, BtuC"/>
    <property type="match status" value="2"/>
</dbReference>
<evidence type="ECO:0000256" key="1">
    <source>
        <dbReference type="ARBA" id="ARBA00004651"/>
    </source>
</evidence>
<dbReference type="NCBIfam" id="NF007866">
    <property type="entry name" value="PRK10577.1-2"/>
    <property type="match status" value="1"/>
</dbReference>
<keyword evidence="7 8" id="KW-0472">Membrane</keyword>
<evidence type="ECO:0000256" key="4">
    <source>
        <dbReference type="ARBA" id="ARBA00022475"/>
    </source>
</evidence>
<feature type="transmembrane region" description="Helical" evidence="8">
    <location>
        <begin position="100"/>
        <end position="133"/>
    </location>
</feature>
<sequence>MRTEPGARTLPLVFLLAVLPAAGMTLWSLGPELRDLSRENAAGFDAGRLVLLYSDLPRLATSLLAGAALGLAGTILQQVLRNPLASPTTLGLSAGAKLSLSLATLYAPGLFVLGSDMVALAGSLAAGLVVLALGARRDFSPVTMVLAGLVVSLYCGALSALLILLNDRYLESLFIWGGGSLQQQDWSVPLSMLPRLLLLGGIVMVMARPLELLSLPDEQARALGLRTAAIRWGGAAVALCLTAVVTSLVGVIGFIGLVAPTIARLCGARRFRQRLLWAPLLGAGLLWFTDQAVQIAAGSLADFLPTGAVTALFGSPLLLLLLPRLRAQEQPPSLSGAAQPMRRGHGFKVLAVLLALLALMAVLAVLGGRLPDGTWGFVSGQLTGELLPWRLPRMLAALAAGLMLAAAGLILQRLTANEMASPEVLGVSAGATMGMAALVFLVTAPALPLQMGSAALGAMAVLLVILALGWRSGFLPERIVLAGIALNALLDAVVAVLSATGDPRALKLLNWIAGSTYGVTLETALPALGLAVLLLGLCTLTLRWLDILPLGRAAAQAVGIAVQPARITLFSLAVLLTAAGTMIVGPLSFVGLMAPHIARELGLIRARSQLFGAVLAGAVVMVLADWIGRNLAFPYQLPAGLVSALVGAPFLMLLLRRRG</sequence>